<dbReference type="CDD" id="cd15900">
    <property type="entry name" value="EFh_MICU"/>
    <property type="match status" value="1"/>
</dbReference>
<keyword evidence="9" id="KW-0809">Transit peptide</keyword>
<keyword evidence="10" id="KW-0406">Ion transport</keyword>
<evidence type="ECO:0000256" key="11">
    <source>
        <dbReference type="ARBA" id="ARBA00023128"/>
    </source>
</evidence>
<evidence type="ECO:0000256" key="1">
    <source>
        <dbReference type="ARBA" id="ARBA00004273"/>
    </source>
</evidence>
<organism evidence="15 16">
    <name type="scientific">Linum tenue</name>
    <dbReference type="NCBI Taxonomy" id="586396"/>
    <lineage>
        <taxon>Eukaryota</taxon>
        <taxon>Viridiplantae</taxon>
        <taxon>Streptophyta</taxon>
        <taxon>Embryophyta</taxon>
        <taxon>Tracheophyta</taxon>
        <taxon>Spermatophyta</taxon>
        <taxon>Magnoliopsida</taxon>
        <taxon>eudicotyledons</taxon>
        <taxon>Gunneridae</taxon>
        <taxon>Pentapetalae</taxon>
        <taxon>rosids</taxon>
        <taxon>fabids</taxon>
        <taxon>Malpighiales</taxon>
        <taxon>Linaceae</taxon>
        <taxon>Linum</taxon>
    </lineage>
</organism>
<dbReference type="Pfam" id="PF13202">
    <property type="entry name" value="EF-hand_5"/>
    <property type="match status" value="1"/>
</dbReference>
<dbReference type="GO" id="GO:0005758">
    <property type="term" value="C:mitochondrial intermembrane space"/>
    <property type="evidence" value="ECO:0007669"/>
    <property type="project" value="UniProtKB-SubCell"/>
</dbReference>
<dbReference type="SUPFAM" id="SSF47473">
    <property type="entry name" value="EF-hand"/>
    <property type="match status" value="1"/>
</dbReference>
<keyword evidence="12" id="KW-0472">Membrane</keyword>
<evidence type="ECO:0000256" key="3">
    <source>
        <dbReference type="ARBA" id="ARBA00022448"/>
    </source>
</evidence>
<dbReference type="Proteomes" id="UP001154282">
    <property type="component" value="Unassembled WGS sequence"/>
</dbReference>
<dbReference type="PROSITE" id="PS00018">
    <property type="entry name" value="EF_HAND_1"/>
    <property type="match status" value="2"/>
</dbReference>
<evidence type="ECO:0000256" key="7">
    <source>
        <dbReference type="ARBA" id="ARBA00022792"/>
    </source>
</evidence>
<keyword evidence="8" id="KW-0106">Calcium</keyword>
<dbReference type="Pfam" id="PF13833">
    <property type="entry name" value="EF-hand_8"/>
    <property type="match status" value="1"/>
</dbReference>
<evidence type="ECO:0000259" key="14">
    <source>
        <dbReference type="PROSITE" id="PS50222"/>
    </source>
</evidence>
<dbReference type="SMART" id="SM00054">
    <property type="entry name" value="EFh"/>
    <property type="match status" value="3"/>
</dbReference>
<evidence type="ECO:0000256" key="12">
    <source>
        <dbReference type="ARBA" id="ARBA00023136"/>
    </source>
</evidence>
<dbReference type="InterPro" id="IPR018247">
    <property type="entry name" value="EF_Hand_1_Ca_BS"/>
</dbReference>
<accession>A0AAV0HW90</accession>
<comment type="caution">
    <text evidence="15">The sequence shown here is derived from an EMBL/GenBank/DDBJ whole genome shotgun (WGS) entry which is preliminary data.</text>
</comment>
<protein>
    <recommendedName>
        <fullName evidence="14">EF-hand domain-containing protein</fullName>
    </recommendedName>
</protein>
<keyword evidence="6" id="KW-0677">Repeat</keyword>
<keyword evidence="7" id="KW-0999">Mitochondrion inner membrane</keyword>
<keyword evidence="16" id="KW-1185">Reference proteome</keyword>
<dbReference type="Pfam" id="PF00036">
    <property type="entry name" value="EF-hand_1"/>
    <property type="match status" value="1"/>
</dbReference>
<keyword evidence="4" id="KW-0109">Calcium transport</keyword>
<dbReference type="InterPro" id="IPR011992">
    <property type="entry name" value="EF-hand-dom_pair"/>
</dbReference>
<dbReference type="InterPro" id="IPR002048">
    <property type="entry name" value="EF_hand_dom"/>
</dbReference>
<dbReference type="PANTHER" id="PTHR12294:SF1">
    <property type="entry name" value="CALCIUM UPTAKE PROTEIN 1, MITOCHONDRIAL"/>
    <property type="match status" value="1"/>
</dbReference>
<evidence type="ECO:0000256" key="4">
    <source>
        <dbReference type="ARBA" id="ARBA00022568"/>
    </source>
</evidence>
<dbReference type="GO" id="GO:0005509">
    <property type="term" value="F:calcium ion binding"/>
    <property type="evidence" value="ECO:0007669"/>
    <property type="project" value="InterPro"/>
</dbReference>
<dbReference type="EMBL" id="CAMGYJ010000003">
    <property type="protein sequence ID" value="CAI0388689.1"/>
    <property type="molecule type" value="Genomic_DNA"/>
</dbReference>
<evidence type="ECO:0000256" key="10">
    <source>
        <dbReference type="ARBA" id="ARBA00023065"/>
    </source>
</evidence>
<dbReference type="GO" id="GO:1990246">
    <property type="term" value="C:uniplex complex"/>
    <property type="evidence" value="ECO:0007669"/>
    <property type="project" value="TreeGrafter"/>
</dbReference>
<dbReference type="PANTHER" id="PTHR12294">
    <property type="entry name" value="EF HAND DOMAIN FAMILY A1,A2-RELATED"/>
    <property type="match status" value="1"/>
</dbReference>
<dbReference type="InterPro" id="IPR039800">
    <property type="entry name" value="MICU1/2/3"/>
</dbReference>
<evidence type="ECO:0000256" key="5">
    <source>
        <dbReference type="ARBA" id="ARBA00022723"/>
    </source>
</evidence>
<evidence type="ECO:0000313" key="15">
    <source>
        <dbReference type="EMBL" id="CAI0388689.1"/>
    </source>
</evidence>
<reference evidence="15" key="1">
    <citation type="submission" date="2022-08" db="EMBL/GenBank/DDBJ databases">
        <authorList>
            <person name="Gutierrez-Valencia J."/>
        </authorList>
    </citation>
    <scope>NUCLEOTIDE SEQUENCE</scope>
</reference>
<comment type="subcellular location">
    <subcellularLocation>
        <location evidence="1">Mitochondrion inner membrane</location>
    </subcellularLocation>
    <subcellularLocation>
        <location evidence="2">Mitochondrion intermembrane space</location>
    </subcellularLocation>
</comment>
<evidence type="ECO:0000256" key="9">
    <source>
        <dbReference type="ARBA" id="ARBA00022946"/>
    </source>
</evidence>
<keyword evidence="11" id="KW-0496">Mitochondrion</keyword>
<dbReference type="GO" id="GO:0036444">
    <property type="term" value="P:calcium import into the mitochondrion"/>
    <property type="evidence" value="ECO:0007669"/>
    <property type="project" value="TreeGrafter"/>
</dbReference>
<evidence type="ECO:0000256" key="8">
    <source>
        <dbReference type="ARBA" id="ARBA00022837"/>
    </source>
</evidence>
<name>A0AAV0HW90_9ROSI</name>
<dbReference type="Gene3D" id="1.10.238.10">
    <property type="entry name" value="EF-hand"/>
    <property type="match status" value="3"/>
</dbReference>
<dbReference type="CDD" id="cd00051">
    <property type="entry name" value="EFh"/>
    <property type="match status" value="1"/>
</dbReference>
<gene>
    <name evidence="15" type="ORF">LITE_LOCUS5931</name>
</gene>
<comment type="similarity">
    <text evidence="13">Belongs to the MICU1 family. MICU1 subfamily.</text>
</comment>
<keyword evidence="3" id="KW-0813">Transport</keyword>
<feature type="domain" description="EF-hand" evidence="14">
    <location>
        <begin position="241"/>
        <end position="276"/>
    </location>
</feature>
<evidence type="ECO:0000313" key="16">
    <source>
        <dbReference type="Proteomes" id="UP001154282"/>
    </source>
</evidence>
<dbReference type="GO" id="GO:0051560">
    <property type="term" value="P:mitochondrial calcium ion homeostasis"/>
    <property type="evidence" value="ECO:0007669"/>
    <property type="project" value="TreeGrafter"/>
</dbReference>
<sequence>MFSRATLIKSSKLIRRDLPSPRFFTRRIFDQSPLESSVSVPSLAAASSSSSANGNKNGEKESVRSFVRSISSGVAILGSSLGLGYWYSSEVDRNGFVSYAEGATADALEWTTSANLSLPSPDSSEPKRRFIFGEGFRRRVFFNYEKRIRLQSPPEKVFEYFASSRSPGGDVLMTPADLMRAIVPVFPPSESDRVRQGSLRGERFHGELQCAPSKFFMLFDTNNDGLISFPEYIFFVTLLSIPESSFHVAFKMFDHNNNGEIDIEEFKRVMGLMRSQSRQGARHRNGKRQGLKVTDPVENGGLLEYFFGKDGNSCLEHGKFVEFLRELHDEILRLEFAHYDHKSTGTISARDFALSLVASADVTHISKLLDRVDELTHNPNLRDIRISFEEFREFADLRKQLEQLTLAIFSYGRVNGVLTKKDFQRASSQVCGVSITDNLVDIIFHVFDANRNGTLSSDEFIRVLQRRQNDSLVSRQAGLRGLIACCMNCATSCSSSAKAVL</sequence>
<evidence type="ECO:0000256" key="6">
    <source>
        <dbReference type="ARBA" id="ARBA00022737"/>
    </source>
</evidence>
<dbReference type="AlphaFoldDB" id="A0AAV0HW90"/>
<evidence type="ECO:0000256" key="2">
    <source>
        <dbReference type="ARBA" id="ARBA00004569"/>
    </source>
</evidence>
<feature type="domain" description="EF-hand" evidence="14">
    <location>
        <begin position="435"/>
        <end position="470"/>
    </location>
</feature>
<dbReference type="PROSITE" id="PS50222">
    <property type="entry name" value="EF_HAND_2"/>
    <property type="match status" value="2"/>
</dbReference>
<proteinExistence type="inferred from homology"/>
<evidence type="ECO:0000256" key="13">
    <source>
        <dbReference type="ARBA" id="ARBA00038333"/>
    </source>
</evidence>
<keyword evidence="5" id="KW-0479">Metal-binding</keyword>